<dbReference type="Proteomes" id="UP000001631">
    <property type="component" value="Unassembled WGS sequence"/>
</dbReference>
<name>C0NTF4_AJECG</name>
<keyword evidence="2" id="KW-1185">Reference proteome</keyword>
<evidence type="ECO:0000313" key="1">
    <source>
        <dbReference type="EMBL" id="EEH05315.1"/>
    </source>
</evidence>
<dbReference type="InParanoid" id="C0NTF4"/>
<evidence type="ECO:0000313" key="2">
    <source>
        <dbReference type="Proteomes" id="UP000001631"/>
    </source>
</evidence>
<dbReference type="AlphaFoldDB" id="C0NTF4"/>
<dbReference type="EMBL" id="GG663371">
    <property type="protein sequence ID" value="EEH05315.1"/>
    <property type="molecule type" value="Genomic_DNA"/>
</dbReference>
<reference evidence="1" key="1">
    <citation type="submission" date="2009-02" db="EMBL/GenBank/DDBJ databases">
        <title>The Genome Sequence of Ajellomyces capsulatus strain G186AR.</title>
        <authorList>
            <consortium name="The Broad Institute Genome Sequencing Platform"/>
            <person name="Champion M."/>
            <person name="Cuomo C."/>
            <person name="Ma L.-J."/>
            <person name="Henn M.R."/>
            <person name="Sil A."/>
            <person name="Goldman B."/>
            <person name="Young S.K."/>
            <person name="Kodira C.D."/>
            <person name="Zeng Q."/>
            <person name="Koehrsen M."/>
            <person name="Alvarado L."/>
            <person name="Berlin A."/>
            <person name="Borenstein D."/>
            <person name="Chen Z."/>
            <person name="Engels R."/>
            <person name="Freedman E."/>
            <person name="Gellesch M."/>
            <person name="Goldberg J."/>
            <person name="Griggs A."/>
            <person name="Gujja S."/>
            <person name="Heiman D."/>
            <person name="Hepburn T."/>
            <person name="Howarth C."/>
            <person name="Jen D."/>
            <person name="Larson L."/>
            <person name="Lewis B."/>
            <person name="Mehta T."/>
            <person name="Park D."/>
            <person name="Pearson M."/>
            <person name="Roberts A."/>
            <person name="Saif S."/>
            <person name="Shea T."/>
            <person name="Shenoy N."/>
            <person name="Sisk P."/>
            <person name="Stolte C."/>
            <person name="Sykes S."/>
            <person name="Walk T."/>
            <person name="White J."/>
            <person name="Yandava C."/>
            <person name="Klein B."/>
            <person name="McEwen J.G."/>
            <person name="Puccia R."/>
            <person name="Goldman G.H."/>
            <person name="Felipe M.S."/>
            <person name="Nino-Vega G."/>
            <person name="San-Blas G."/>
            <person name="Taylor J."/>
            <person name="Mendoza L."/>
            <person name="Galagan J."/>
            <person name="Nusbaum C."/>
            <person name="Birren B."/>
        </authorList>
    </citation>
    <scope>NUCLEOTIDE SEQUENCE</scope>
    <source>
        <strain evidence="1">G186AR</strain>
    </source>
</reference>
<sequence>MLTSLMSYDSSNNLSNEQRAVRTFSRVSIQAAPDICPPRLFAKWLLAGCNYDYQSQNRWIHFARIFCKLNPVSYSGSQNGPKGLLNANQAHLWESTTFLYHTHGYGRGDGSRVRLMPKLNPMVTTQVLAEMDRVRQGDISPELLPRRFTDYRLHDGSLLTAHVLLDRGYKPSCEIPNS</sequence>
<dbReference type="GeneID" id="69039450"/>
<dbReference type="HOGENOM" id="CLU_1510173_0_0_1"/>
<protein>
    <submittedName>
        <fullName evidence="1">Uncharacterized protein</fullName>
    </submittedName>
</protein>
<accession>C0NTF4</accession>
<dbReference type="RefSeq" id="XP_045285796.1">
    <property type="nucleotide sequence ID" value="XM_045433483.1"/>
</dbReference>
<proteinExistence type="predicted"/>
<organism evidence="1 2">
    <name type="scientific">Ajellomyces capsulatus (strain G186AR / H82 / ATCC MYA-2454 / RMSCC 2432)</name>
    <name type="common">Darling's disease fungus</name>
    <name type="synonym">Histoplasma capsulatum</name>
    <dbReference type="NCBI Taxonomy" id="447093"/>
    <lineage>
        <taxon>Eukaryota</taxon>
        <taxon>Fungi</taxon>
        <taxon>Dikarya</taxon>
        <taxon>Ascomycota</taxon>
        <taxon>Pezizomycotina</taxon>
        <taxon>Eurotiomycetes</taxon>
        <taxon>Eurotiomycetidae</taxon>
        <taxon>Onygenales</taxon>
        <taxon>Ajellomycetaceae</taxon>
        <taxon>Histoplasma</taxon>
    </lineage>
</organism>
<gene>
    <name evidence="1" type="ORF">HCBG_06434</name>
</gene>